<evidence type="ECO:0000256" key="5">
    <source>
        <dbReference type="ARBA" id="ARBA00022679"/>
    </source>
</evidence>
<dbReference type="PRINTS" id="PR00344">
    <property type="entry name" value="BCTRLSENSOR"/>
</dbReference>
<name>A0A1H6HER9_MAGFU</name>
<dbReference type="SMART" id="SM00387">
    <property type="entry name" value="HATPase_c"/>
    <property type="match status" value="1"/>
</dbReference>
<dbReference type="PANTHER" id="PTHR43047">
    <property type="entry name" value="TWO-COMPONENT HISTIDINE PROTEIN KINASE"/>
    <property type="match status" value="1"/>
</dbReference>
<dbReference type="NCBIfam" id="TIGR00229">
    <property type="entry name" value="sensory_box"/>
    <property type="match status" value="1"/>
</dbReference>
<dbReference type="Pfam" id="PF00989">
    <property type="entry name" value="PAS"/>
    <property type="match status" value="1"/>
</dbReference>
<accession>A0A1H6HER9</accession>
<dbReference type="GO" id="GO:0005886">
    <property type="term" value="C:plasma membrane"/>
    <property type="evidence" value="ECO:0007669"/>
    <property type="project" value="TreeGrafter"/>
</dbReference>
<evidence type="ECO:0000313" key="16">
    <source>
        <dbReference type="EMBL" id="SEH32590.1"/>
    </source>
</evidence>
<dbReference type="InterPro" id="IPR036097">
    <property type="entry name" value="HisK_dim/P_sf"/>
</dbReference>
<sequence>MDFALVTAIAAGLGGVAAGVGVSLAWGTMRCRIASRQMLDKMAATIDNRADGVALFDGQSRLVLCNQAYRAFFRPIAEEIRPGIRFDDLMAVMAGGLGRDEAWLRAKRESWPTCVSGEEDEVADGHWVGVYSYPLLNGAQLRVLRDITQRRQVQDSLESTVAWLKGVMDTVGDGIIAIDESGTVLSFNSAAERIFGFNADEVVGRGLSMLMPPPFNATHQNHVATYMRTGVRRIIGAGREVRGMRRDGSIFPLDISVTEMRQGDMVTFIGVLRDITQRKRFETALIDGEARFRAQATRLQAIIDNMAQGVAVFAADDTLIALNEAARRMLALPTAGITPGSIDISLFLTLLAVPNPSGGVEDGVRLTTDLADSIRQRPDMVLEHVGEQGTVMEVRSSPMPGGGLILSFTDVTDRKRTEQTLREAKEAAERGNRAKNTFLANISHELRTPLNAIIGFSEMMKHEIFGPLEPASYRPYLDDIHDSGMHLLELINDILDLSKAEAGMTDLAETLVDVSGIVYGSVRMLARRASNAGLMITPDLPDRLPLLLADERRMRQIVLNLLSNAVKFTDEGGRIVISARAEADGFVIAVTDSGIGMTPDELERVMEPFVQADARLSRKYEGSGLGLPLTKALVEAHGGVLRLDSESGRGTVATVTFPVTRIITPDSAVL</sequence>
<evidence type="ECO:0000256" key="7">
    <source>
        <dbReference type="ARBA" id="ARBA00022777"/>
    </source>
</evidence>
<proteinExistence type="predicted"/>
<comment type="function">
    <text evidence="11">Putative oxygen sensor; modulates the activity of FixJ, a transcriptional activator of nitrogen fixation fixK gene. FixL probably acts as a kinase that phosphorylates FixJ.</text>
</comment>
<feature type="domain" description="PAC" evidence="15">
    <location>
        <begin position="237"/>
        <end position="287"/>
    </location>
</feature>
<evidence type="ECO:0000313" key="17">
    <source>
        <dbReference type="Proteomes" id="UP000182983"/>
    </source>
</evidence>
<dbReference type="CDD" id="cd00130">
    <property type="entry name" value="PAS"/>
    <property type="match status" value="1"/>
</dbReference>
<evidence type="ECO:0000256" key="1">
    <source>
        <dbReference type="ARBA" id="ARBA00000085"/>
    </source>
</evidence>
<dbReference type="InterPro" id="IPR001610">
    <property type="entry name" value="PAC"/>
</dbReference>
<organism evidence="16 17">
    <name type="scientific">Magnetospirillum fulvum</name>
    <name type="common">Rhodospirillum fulvum</name>
    <dbReference type="NCBI Taxonomy" id="1082"/>
    <lineage>
        <taxon>Bacteria</taxon>
        <taxon>Pseudomonadati</taxon>
        <taxon>Pseudomonadota</taxon>
        <taxon>Alphaproteobacteria</taxon>
        <taxon>Rhodospirillales</taxon>
        <taxon>Rhodospirillaceae</taxon>
        <taxon>Magnetospirillum</taxon>
    </lineage>
</organism>
<dbReference type="EMBL" id="FNWO01000004">
    <property type="protein sequence ID" value="SEH32590.1"/>
    <property type="molecule type" value="Genomic_DNA"/>
</dbReference>
<dbReference type="InterPro" id="IPR035965">
    <property type="entry name" value="PAS-like_dom_sf"/>
</dbReference>
<dbReference type="SMART" id="SM00086">
    <property type="entry name" value="PAC"/>
    <property type="match status" value="1"/>
</dbReference>
<evidence type="ECO:0000256" key="12">
    <source>
        <dbReference type="ARBA" id="ARBA00070616"/>
    </source>
</evidence>
<dbReference type="Gene3D" id="3.30.565.10">
    <property type="entry name" value="Histidine kinase-like ATPase, C-terminal domain"/>
    <property type="match status" value="1"/>
</dbReference>
<keyword evidence="9" id="KW-0902">Two-component regulatory system</keyword>
<dbReference type="PROSITE" id="PS50112">
    <property type="entry name" value="PAS"/>
    <property type="match status" value="1"/>
</dbReference>
<evidence type="ECO:0000256" key="6">
    <source>
        <dbReference type="ARBA" id="ARBA00022741"/>
    </source>
</evidence>
<evidence type="ECO:0000256" key="11">
    <source>
        <dbReference type="ARBA" id="ARBA00059827"/>
    </source>
</evidence>
<dbReference type="Pfam" id="PF12860">
    <property type="entry name" value="PAS_7"/>
    <property type="match status" value="2"/>
</dbReference>
<dbReference type="CDD" id="cd16922">
    <property type="entry name" value="HATPase_EvgS-ArcB-TorS-like"/>
    <property type="match status" value="1"/>
</dbReference>
<dbReference type="GO" id="GO:0009927">
    <property type="term" value="F:histidine phosphotransfer kinase activity"/>
    <property type="evidence" value="ECO:0007669"/>
    <property type="project" value="TreeGrafter"/>
</dbReference>
<evidence type="ECO:0000256" key="8">
    <source>
        <dbReference type="ARBA" id="ARBA00022840"/>
    </source>
</evidence>
<keyword evidence="6" id="KW-0547">Nucleotide-binding</keyword>
<keyword evidence="8" id="KW-0067">ATP-binding</keyword>
<comment type="subcellular location">
    <subcellularLocation>
        <location evidence="2">Membrane</location>
    </subcellularLocation>
</comment>
<dbReference type="InterPro" id="IPR000700">
    <property type="entry name" value="PAS-assoc_C"/>
</dbReference>
<evidence type="ECO:0000256" key="4">
    <source>
        <dbReference type="ARBA" id="ARBA00022553"/>
    </source>
</evidence>
<dbReference type="AlphaFoldDB" id="A0A1H6HER9"/>
<dbReference type="SUPFAM" id="SSF55785">
    <property type="entry name" value="PYP-like sensor domain (PAS domain)"/>
    <property type="match status" value="2"/>
</dbReference>
<dbReference type="PANTHER" id="PTHR43047:SF72">
    <property type="entry name" value="OSMOSENSING HISTIDINE PROTEIN KINASE SLN1"/>
    <property type="match status" value="1"/>
</dbReference>
<keyword evidence="10" id="KW-0472">Membrane</keyword>
<dbReference type="GO" id="GO:0006355">
    <property type="term" value="P:regulation of DNA-templated transcription"/>
    <property type="evidence" value="ECO:0007669"/>
    <property type="project" value="InterPro"/>
</dbReference>
<evidence type="ECO:0000256" key="2">
    <source>
        <dbReference type="ARBA" id="ARBA00004370"/>
    </source>
</evidence>
<dbReference type="EC" id="2.7.13.3" evidence="3"/>
<dbReference type="InterPro" id="IPR036890">
    <property type="entry name" value="HATPase_C_sf"/>
</dbReference>
<dbReference type="OrthoDB" id="8477115at2"/>
<keyword evidence="4" id="KW-0597">Phosphoprotein</keyword>
<evidence type="ECO:0000256" key="10">
    <source>
        <dbReference type="ARBA" id="ARBA00023136"/>
    </source>
</evidence>
<evidence type="ECO:0000259" key="13">
    <source>
        <dbReference type="PROSITE" id="PS50109"/>
    </source>
</evidence>
<feature type="domain" description="Histidine kinase" evidence="13">
    <location>
        <begin position="441"/>
        <end position="661"/>
    </location>
</feature>
<dbReference type="SMART" id="SM00091">
    <property type="entry name" value="PAS"/>
    <property type="match status" value="3"/>
</dbReference>
<evidence type="ECO:0000256" key="3">
    <source>
        <dbReference type="ARBA" id="ARBA00012438"/>
    </source>
</evidence>
<comment type="catalytic activity">
    <reaction evidence="1">
        <text>ATP + protein L-histidine = ADP + protein N-phospho-L-histidine.</text>
        <dbReference type="EC" id="2.7.13.3"/>
    </reaction>
</comment>
<dbReference type="Pfam" id="PF00512">
    <property type="entry name" value="HisKA"/>
    <property type="match status" value="1"/>
</dbReference>
<dbReference type="InterPro" id="IPR003594">
    <property type="entry name" value="HATPase_dom"/>
</dbReference>
<dbReference type="Gene3D" id="3.30.450.20">
    <property type="entry name" value="PAS domain"/>
    <property type="match status" value="3"/>
</dbReference>
<gene>
    <name evidence="16" type="ORF">SAMN04244559_01276</name>
</gene>
<dbReference type="FunFam" id="3.30.565.10:FF:000006">
    <property type="entry name" value="Sensor histidine kinase WalK"/>
    <property type="match status" value="1"/>
</dbReference>
<reference evidence="17" key="1">
    <citation type="submission" date="2016-10" db="EMBL/GenBank/DDBJ databases">
        <authorList>
            <person name="Varghese N."/>
            <person name="Submissions S."/>
        </authorList>
    </citation>
    <scope>NUCLEOTIDE SEQUENCE [LARGE SCALE GENOMIC DNA]</scope>
    <source>
        <strain evidence="17">DSM 13234</strain>
    </source>
</reference>
<dbReference type="Pfam" id="PF02518">
    <property type="entry name" value="HATPase_c"/>
    <property type="match status" value="1"/>
</dbReference>
<dbReference type="Gene3D" id="1.10.287.130">
    <property type="match status" value="1"/>
</dbReference>
<keyword evidence="7 16" id="KW-0418">Kinase</keyword>
<dbReference type="InterPro" id="IPR000014">
    <property type="entry name" value="PAS"/>
</dbReference>
<dbReference type="Proteomes" id="UP000182983">
    <property type="component" value="Unassembled WGS sequence"/>
</dbReference>
<dbReference type="RefSeq" id="WP_074766659.1">
    <property type="nucleotide sequence ID" value="NZ_FNWO01000004.1"/>
</dbReference>
<feature type="domain" description="PAS" evidence="14">
    <location>
        <begin position="160"/>
        <end position="212"/>
    </location>
</feature>
<dbReference type="GO" id="GO:0000155">
    <property type="term" value="F:phosphorelay sensor kinase activity"/>
    <property type="evidence" value="ECO:0007669"/>
    <property type="project" value="InterPro"/>
</dbReference>
<keyword evidence="5" id="KW-0808">Transferase</keyword>
<dbReference type="PROSITE" id="PS50113">
    <property type="entry name" value="PAC"/>
    <property type="match status" value="1"/>
</dbReference>
<dbReference type="InterPro" id="IPR004358">
    <property type="entry name" value="Sig_transdc_His_kin-like_C"/>
</dbReference>
<dbReference type="GO" id="GO:0005524">
    <property type="term" value="F:ATP binding"/>
    <property type="evidence" value="ECO:0007669"/>
    <property type="project" value="UniProtKB-KW"/>
</dbReference>
<dbReference type="CDD" id="cd00082">
    <property type="entry name" value="HisKA"/>
    <property type="match status" value="1"/>
</dbReference>
<protein>
    <recommendedName>
        <fullName evidence="12">Sensor protein FixL</fullName>
        <ecNumber evidence="3">2.7.13.3</ecNumber>
    </recommendedName>
</protein>
<dbReference type="InterPro" id="IPR003661">
    <property type="entry name" value="HisK_dim/P_dom"/>
</dbReference>
<keyword evidence="17" id="KW-1185">Reference proteome</keyword>
<dbReference type="SUPFAM" id="SSF55874">
    <property type="entry name" value="ATPase domain of HSP90 chaperone/DNA topoisomerase II/histidine kinase"/>
    <property type="match status" value="1"/>
</dbReference>
<dbReference type="FunFam" id="1.10.287.130:FF:000038">
    <property type="entry name" value="Sensory transduction histidine kinase"/>
    <property type="match status" value="1"/>
</dbReference>
<dbReference type="InterPro" id="IPR005467">
    <property type="entry name" value="His_kinase_dom"/>
</dbReference>
<evidence type="ECO:0000259" key="15">
    <source>
        <dbReference type="PROSITE" id="PS50113"/>
    </source>
</evidence>
<dbReference type="SMART" id="SM00388">
    <property type="entry name" value="HisKA"/>
    <property type="match status" value="1"/>
</dbReference>
<dbReference type="FunFam" id="3.30.450.20:FF:000060">
    <property type="entry name" value="Sensor protein FixL"/>
    <property type="match status" value="1"/>
</dbReference>
<dbReference type="PROSITE" id="PS50109">
    <property type="entry name" value="HIS_KIN"/>
    <property type="match status" value="1"/>
</dbReference>
<dbReference type="SUPFAM" id="SSF47384">
    <property type="entry name" value="Homodimeric domain of signal transducing histidine kinase"/>
    <property type="match status" value="1"/>
</dbReference>
<dbReference type="InterPro" id="IPR013767">
    <property type="entry name" value="PAS_fold"/>
</dbReference>
<evidence type="ECO:0000256" key="9">
    <source>
        <dbReference type="ARBA" id="ARBA00023012"/>
    </source>
</evidence>
<evidence type="ECO:0000259" key="14">
    <source>
        <dbReference type="PROSITE" id="PS50112"/>
    </source>
</evidence>